<dbReference type="PROSITE" id="PS50088">
    <property type="entry name" value="ANK_REPEAT"/>
    <property type="match status" value="1"/>
</dbReference>
<dbReference type="PANTHER" id="PTHR24198:SF165">
    <property type="entry name" value="ANKYRIN REPEAT-CONTAINING PROTEIN-RELATED"/>
    <property type="match status" value="1"/>
</dbReference>
<comment type="caution">
    <text evidence="4">The sequence shown here is derived from an EMBL/GenBank/DDBJ whole genome shotgun (WGS) entry which is preliminary data.</text>
</comment>
<dbReference type="SMART" id="SM00248">
    <property type="entry name" value="ANK"/>
    <property type="match status" value="4"/>
</dbReference>
<dbReference type="InterPro" id="IPR002110">
    <property type="entry name" value="Ankyrin_rpt"/>
</dbReference>
<dbReference type="Pfam" id="PF12796">
    <property type="entry name" value="Ank_2"/>
    <property type="match status" value="1"/>
</dbReference>
<keyword evidence="5" id="KW-1185">Reference proteome</keyword>
<evidence type="ECO:0000313" key="4">
    <source>
        <dbReference type="EMBL" id="CAG5089414.1"/>
    </source>
</evidence>
<dbReference type="AlphaFoldDB" id="A0A8J2MGN7"/>
<dbReference type="SUPFAM" id="SSF48403">
    <property type="entry name" value="Ankyrin repeat"/>
    <property type="match status" value="1"/>
</dbReference>
<dbReference type="Proteomes" id="UP000786811">
    <property type="component" value="Unassembled WGS sequence"/>
</dbReference>
<sequence>MACNAMLLRFIEDGQVEYIKLLLENGMDVNQPIITTGEFAGFTALHVACMKNDPVLVKLLVKDYGADVNATAADGSQPLLLACLYEKCKEYPEWGGPIGTLVNAKANVDIEFGKKILFKHFKDREWYPDFGEKIPLVAYLILNNESDKTLLFKECNINMISRSNKTLLMYLIEKGNIYNTDKLISRSKVSILMENLINHRDDDDVPLSHYPLHPKKFGNFRCHTDTLFETNSVTFDYELLRHGIDKYALINNDPATFLPNLAAYRCAPSMLELFLPYYTSMPLSRILHYATLPIDENSDNLIYLGPLNRKSKQIEKKCIEIALKDLVFRRAIKSPVPKEEIELMDKLISSDKNISNIVRNYKKKITGIYSLNVEFGNKKMKMSDFLMLAYDDKKIKLLAQGESSLDDFFEDYKLNLDKNGMDVNQPIITTGEFAGFTALHVACMKNGPVLVKLLVKDYGADVNATAADGSQPLLLACLYEKCKEYPEWGGPIGTLVNAKANVDIEFGKKILFKHFKDREWYPDFGEKIPLIAYLILNNELDKTLLFKECNINMISRSNKTLLMYLMEKGDIYNTERFILRCEVSIWMEKLINHRDDDDVPLSHYTLHPKKFGNFRWNKYTVFDTIFETDIDCFDYELIKHGADKCALINNDPATFLPNLAAYRCSPKMLKLFLPYYTSMPLSRILYYATLPIDENSDNLIYLDPEINNRSHYLKNIKKIRNECIEIALKDLVFRRAIKLPVPKEEIELMDKLISSDKNISNIVSNYKKRISDIYFVNIELGDKKIKMSDFLMLAYNDKKVKLLAQEESSLDAFSDGYRRLDRDNNFDDYFQAPVFGRVIYARKRLKHLENLKKVSSLREAIPLPYEVVLEIVEYLNNLHLDMFIKAFYSL</sequence>
<evidence type="ECO:0000313" key="5">
    <source>
        <dbReference type="Proteomes" id="UP000786811"/>
    </source>
</evidence>
<dbReference type="InterPro" id="IPR036770">
    <property type="entry name" value="Ankyrin_rpt-contain_sf"/>
</dbReference>
<evidence type="ECO:0000256" key="3">
    <source>
        <dbReference type="PROSITE-ProRule" id="PRU00023"/>
    </source>
</evidence>
<accession>A0A8J2MGN7</accession>
<feature type="repeat" description="ANK" evidence="3">
    <location>
        <begin position="40"/>
        <end position="73"/>
    </location>
</feature>
<dbReference type="Gene3D" id="1.25.40.20">
    <property type="entry name" value="Ankyrin repeat-containing domain"/>
    <property type="match status" value="2"/>
</dbReference>
<evidence type="ECO:0000256" key="1">
    <source>
        <dbReference type="ARBA" id="ARBA00022737"/>
    </source>
</evidence>
<reference evidence="4" key="1">
    <citation type="submission" date="2021-04" db="EMBL/GenBank/DDBJ databases">
        <authorList>
            <person name="Chebbi M.A.C M."/>
        </authorList>
    </citation>
    <scope>NUCLEOTIDE SEQUENCE</scope>
</reference>
<dbReference type="Pfam" id="PF00023">
    <property type="entry name" value="Ank"/>
    <property type="match status" value="1"/>
</dbReference>
<dbReference type="OrthoDB" id="19174at2759"/>
<protein>
    <submittedName>
        <fullName evidence="4">Uncharacterized protein</fullName>
    </submittedName>
</protein>
<dbReference type="EMBL" id="CAJNRD030001119">
    <property type="protein sequence ID" value="CAG5089414.1"/>
    <property type="molecule type" value="Genomic_DNA"/>
</dbReference>
<proteinExistence type="predicted"/>
<dbReference type="PANTHER" id="PTHR24198">
    <property type="entry name" value="ANKYRIN REPEAT AND PROTEIN KINASE DOMAIN-CONTAINING PROTEIN"/>
    <property type="match status" value="1"/>
</dbReference>
<evidence type="ECO:0000256" key="2">
    <source>
        <dbReference type="ARBA" id="ARBA00023043"/>
    </source>
</evidence>
<keyword evidence="2 3" id="KW-0040">ANK repeat</keyword>
<keyword evidence="1" id="KW-0677">Repeat</keyword>
<organism evidence="4 5">
    <name type="scientific">Cotesia congregata</name>
    <name type="common">Parasitoid wasp</name>
    <name type="synonym">Apanteles congregatus</name>
    <dbReference type="NCBI Taxonomy" id="51543"/>
    <lineage>
        <taxon>Eukaryota</taxon>
        <taxon>Metazoa</taxon>
        <taxon>Ecdysozoa</taxon>
        <taxon>Arthropoda</taxon>
        <taxon>Hexapoda</taxon>
        <taxon>Insecta</taxon>
        <taxon>Pterygota</taxon>
        <taxon>Neoptera</taxon>
        <taxon>Endopterygota</taxon>
        <taxon>Hymenoptera</taxon>
        <taxon>Apocrita</taxon>
        <taxon>Ichneumonoidea</taxon>
        <taxon>Braconidae</taxon>
        <taxon>Microgastrinae</taxon>
        <taxon>Cotesia</taxon>
    </lineage>
</organism>
<gene>
    <name evidence="4" type="ORF">HICCMSTLAB_LOCUS5228</name>
</gene>
<name>A0A8J2MGN7_COTCN</name>